<dbReference type="KEGG" id="aaco:K1I37_17860"/>
<protein>
    <submittedName>
        <fullName evidence="4">Isochorismatase family protein</fullName>
    </submittedName>
</protein>
<keyword evidence="5" id="KW-1185">Reference proteome</keyword>
<evidence type="ECO:0000256" key="1">
    <source>
        <dbReference type="ARBA" id="ARBA00006336"/>
    </source>
</evidence>
<dbReference type="RefSeq" id="WP_236613809.1">
    <property type="nucleotide sequence ID" value="NZ_AURB01000019.1"/>
</dbReference>
<evidence type="ECO:0000256" key="2">
    <source>
        <dbReference type="ARBA" id="ARBA00022801"/>
    </source>
</evidence>
<dbReference type="InterPro" id="IPR036380">
    <property type="entry name" value="Isochorismatase-like_sf"/>
</dbReference>
<dbReference type="PANTHER" id="PTHR43540:SF1">
    <property type="entry name" value="ISOCHORISMATASE HYDROLASE"/>
    <property type="match status" value="1"/>
</dbReference>
<evidence type="ECO:0000313" key="5">
    <source>
        <dbReference type="Proteomes" id="UP000829401"/>
    </source>
</evidence>
<organism evidence="4 5">
    <name type="scientific">Alicyclobacillus acidoterrestris (strain ATCC 49025 / DSM 3922 / CIP 106132 / NCIMB 13137 / GD3B)</name>
    <dbReference type="NCBI Taxonomy" id="1356854"/>
    <lineage>
        <taxon>Bacteria</taxon>
        <taxon>Bacillati</taxon>
        <taxon>Bacillota</taxon>
        <taxon>Bacilli</taxon>
        <taxon>Bacillales</taxon>
        <taxon>Alicyclobacillaceae</taxon>
        <taxon>Alicyclobacillus</taxon>
    </lineage>
</organism>
<dbReference type="Gene3D" id="3.40.50.850">
    <property type="entry name" value="Isochorismatase-like"/>
    <property type="match status" value="1"/>
</dbReference>
<dbReference type="InterPro" id="IPR050272">
    <property type="entry name" value="Isochorismatase-like_hydrls"/>
</dbReference>
<dbReference type="GO" id="GO:0016787">
    <property type="term" value="F:hydrolase activity"/>
    <property type="evidence" value="ECO:0007669"/>
    <property type="project" value="UniProtKB-KW"/>
</dbReference>
<comment type="similarity">
    <text evidence="1">Belongs to the isochorismatase family.</text>
</comment>
<dbReference type="InterPro" id="IPR000868">
    <property type="entry name" value="Isochorismatase-like_dom"/>
</dbReference>
<name>A0A9E7CVN4_ALIAG</name>
<evidence type="ECO:0000313" key="4">
    <source>
        <dbReference type="EMBL" id="UNO48503.1"/>
    </source>
</evidence>
<dbReference type="AlphaFoldDB" id="A0A9E7CVN4"/>
<gene>
    <name evidence="4" type="ORF">K1I37_17860</name>
</gene>
<sequence length="207" mass="23159">MQLLYTQEGFSGQLGFGKRPLLMIRDLVAAFTDPNSRLAIEIDKQIETTKALIELCMSKHIPVTFTRTIYDPANLSSQLWGQKFPSICALEDKKWTRIHPELTDYSYSVISDTPYITNFHKSPIERFIEENEIDTVILVGATTSGSIRATAVDGIQRGLRVIIPKEAVGDRNQTIQASALTDLNARYADVMNVPRVLQTLEVIASSQ</sequence>
<dbReference type="SUPFAM" id="SSF52499">
    <property type="entry name" value="Isochorismatase-like hydrolases"/>
    <property type="match status" value="1"/>
</dbReference>
<proteinExistence type="inferred from homology"/>
<accession>A0A9E7CVN4</accession>
<dbReference type="EMBL" id="CP080467">
    <property type="protein sequence ID" value="UNO48503.1"/>
    <property type="molecule type" value="Genomic_DNA"/>
</dbReference>
<dbReference type="PANTHER" id="PTHR43540">
    <property type="entry name" value="PEROXYUREIDOACRYLATE/UREIDOACRYLATE AMIDOHYDROLASE-RELATED"/>
    <property type="match status" value="1"/>
</dbReference>
<reference evidence="5" key="1">
    <citation type="journal article" date="2022" name="G3 (Bethesda)">
        <title>Unveiling the complete genome sequence of Alicyclobacillus acidoterrestris DSM 3922T, a taint-producing strain.</title>
        <authorList>
            <person name="Leonardo I.C."/>
            <person name="Barreto Crespo M.T."/>
            <person name="Gaspar F.B."/>
        </authorList>
    </citation>
    <scope>NUCLEOTIDE SEQUENCE [LARGE SCALE GENOMIC DNA]</scope>
    <source>
        <strain evidence="5">DSM 3922</strain>
    </source>
</reference>
<dbReference type="Pfam" id="PF00857">
    <property type="entry name" value="Isochorismatase"/>
    <property type="match status" value="1"/>
</dbReference>
<dbReference type="Proteomes" id="UP000829401">
    <property type="component" value="Chromosome"/>
</dbReference>
<evidence type="ECO:0000259" key="3">
    <source>
        <dbReference type="Pfam" id="PF00857"/>
    </source>
</evidence>
<keyword evidence="2" id="KW-0378">Hydrolase</keyword>
<feature type="domain" description="Isochorismatase-like" evidence="3">
    <location>
        <begin position="22"/>
        <end position="192"/>
    </location>
</feature>